<proteinExistence type="inferred from homology"/>
<name>A0A9Q5JI65_9LACT</name>
<dbReference type="HAMAP" id="MF_00337">
    <property type="entry name" value="Exonuc_7_S"/>
    <property type="match status" value="1"/>
</dbReference>
<evidence type="ECO:0000256" key="7">
    <source>
        <dbReference type="SAM" id="Coils"/>
    </source>
</evidence>
<comment type="function">
    <text evidence="6">Bidirectionally degrades single-stranded DNA into large acid-insoluble oligonucleotides, which are then degraded further into small acid-soluble oligonucleotides.</text>
</comment>
<dbReference type="SUPFAM" id="SSF116842">
    <property type="entry name" value="XseB-like"/>
    <property type="match status" value="1"/>
</dbReference>
<dbReference type="EC" id="3.1.11.6" evidence="6"/>
<dbReference type="InterPro" id="IPR037004">
    <property type="entry name" value="Exonuc_VII_ssu_sf"/>
</dbReference>
<dbReference type="InterPro" id="IPR003761">
    <property type="entry name" value="Exonuc_VII_S"/>
</dbReference>
<evidence type="ECO:0000256" key="4">
    <source>
        <dbReference type="ARBA" id="ARBA00022801"/>
    </source>
</evidence>
<keyword evidence="2 6" id="KW-0963">Cytoplasm</keyword>
<dbReference type="Proteomes" id="UP000177273">
    <property type="component" value="Unassembled WGS sequence"/>
</dbReference>
<evidence type="ECO:0000256" key="5">
    <source>
        <dbReference type="ARBA" id="ARBA00022839"/>
    </source>
</evidence>
<dbReference type="Gene3D" id="1.10.287.1040">
    <property type="entry name" value="Exonuclease VII, small subunit"/>
    <property type="match status" value="1"/>
</dbReference>
<comment type="similarity">
    <text evidence="1 6">Belongs to the XseB family.</text>
</comment>
<dbReference type="Pfam" id="PF02609">
    <property type="entry name" value="Exonuc_VII_S"/>
    <property type="match status" value="1"/>
</dbReference>
<keyword evidence="7" id="KW-0175">Coiled coil</keyword>
<gene>
    <name evidence="6" type="primary">xseB</name>
    <name evidence="8" type="ORF">BG262_08650</name>
</gene>
<comment type="subcellular location">
    <subcellularLocation>
        <location evidence="6">Cytoplasm</location>
    </subcellularLocation>
</comment>
<keyword evidence="3 6" id="KW-0540">Nuclease</keyword>
<dbReference type="GO" id="GO:0005829">
    <property type="term" value="C:cytosol"/>
    <property type="evidence" value="ECO:0007669"/>
    <property type="project" value="TreeGrafter"/>
</dbReference>
<keyword evidence="4 6" id="KW-0378">Hydrolase</keyword>
<evidence type="ECO:0000256" key="6">
    <source>
        <dbReference type="HAMAP-Rule" id="MF_00337"/>
    </source>
</evidence>
<dbReference type="NCBIfam" id="NF002138">
    <property type="entry name" value="PRK00977.1-2"/>
    <property type="match status" value="1"/>
</dbReference>
<comment type="caution">
    <text evidence="8">The sequence shown here is derived from an EMBL/GenBank/DDBJ whole genome shotgun (WGS) entry which is preliminary data.</text>
</comment>
<dbReference type="AlphaFoldDB" id="A0A9Q5JI65"/>
<keyword evidence="9" id="KW-1185">Reference proteome</keyword>
<keyword evidence="5 6" id="KW-0269">Exonuclease</keyword>
<evidence type="ECO:0000256" key="1">
    <source>
        <dbReference type="ARBA" id="ARBA00009998"/>
    </source>
</evidence>
<protein>
    <recommendedName>
        <fullName evidence="6">Exodeoxyribonuclease 7 small subunit</fullName>
        <ecNumber evidence="6">3.1.11.6</ecNumber>
    </recommendedName>
    <alternativeName>
        <fullName evidence="6">Exodeoxyribonuclease VII small subunit</fullName>
        <shortName evidence="6">Exonuclease VII small subunit</shortName>
    </alternativeName>
</protein>
<dbReference type="PANTHER" id="PTHR34137:SF1">
    <property type="entry name" value="EXODEOXYRIBONUCLEASE 7 SMALL SUBUNIT"/>
    <property type="match status" value="1"/>
</dbReference>
<dbReference type="PANTHER" id="PTHR34137">
    <property type="entry name" value="EXODEOXYRIBONUCLEASE 7 SMALL SUBUNIT"/>
    <property type="match status" value="1"/>
</dbReference>
<evidence type="ECO:0000256" key="2">
    <source>
        <dbReference type="ARBA" id="ARBA00022490"/>
    </source>
</evidence>
<reference evidence="9" key="1">
    <citation type="submission" date="2016-09" db="EMBL/GenBank/DDBJ databases">
        <title>Draft genome sequence of a novel species of the family Streptococcaceae isolated from flowers.</title>
        <authorList>
            <person name="Chuah L.-O."/>
            <person name="Yap K.-P."/>
            <person name="Thong K.L."/>
            <person name="Liong M.T."/>
            <person name="Ahmad R."/>
            <person name="Rusul G."/>
        </authorList>
    </citation>
    <scope>NUCLEOTIDE SEQUENCE [LARGE SCALE GENOMIC DNA]</scope>
    <source>
        <strain evidence="9">HibF3</strain>
    </source>
</reference>
<evidence type="ECO:0000256" key="3">
    <source>
        <dbReference type="ARBA" id="ARBA00022722"/>
    </source>
</evidence>
<evidence type="ECO:0000313" key="8">
    <source>
        <dbReference type="EMBL" id="OFI47755.1"/>
    </source>
</evidence>
<dbReference type="NCBIfam" id="TIGR01280">
    <property type="entry name" value="xseB"/>
    <property type="match status" value="1"/>
</dbReference>
<comment type="subunit">
    <text evidence="6">Heterooligomer composed of large and small subunits.</text>
</comment>
<dbReference type="GO" id="GO:0006308">
    <property type="term" value="P:DNA catabolic process"/>
    <property type="evidence" value="ECO:0007669"/>
    <property type="project" value="UniProtKB-UniRule"/>
</dbReference>
<organism evidence="8 9">
    <name type="scientific">Floricoccus penangensis</name>
    <dbReference type="NCBI Taxonomy" id="1859475"/>
    <lineage>
        <taxon>Bacteria</taxon>
        <taxon>Bacillati</taxon>
        <taxon>Bacillota</taxon>
        <taxon>Bacilli</taxon>
        <taxon>Lactobacillales</taxon>
        <taxon>Streptococcaceae</taxon>
        <taxon>Floricoccus</taxon>
    </lineage>
</organism>
<feature type="coiled-coil region" evidence="7">
    <location>
        <begin position="6"/>
        <end position="64"/>
    </location>
</feature>
<accession>A0A9Q5JI65</accession>
<dbReference type="EMBL" id="MKIQ01000003">
    <property type="protein sequence ID" value="OFI47755.1"/>
    <property type="molecule type" value="Genomic_DNA"/>
</dbReference>
<dbReference type="GO" id="GO:0008855">
    <property type="term" value="F:exodeoxyribonuclease VII activity"/>
    <property type="evidence" value="ECO:0007669"/>
    <property type="project" value="UniProtKB-UniRule"/>
</dbReference>
<evidence type="ECO:0000313" key="9">
    <source>
        <dbReference type="Proteomes" id="UP000177273"/>
    </source>
</evidence>
<comment type="catalytic activity">
    <reaction evidence="6">
        <text>Exonucleolytic cleavage in either 5'- to 3'- or 3'- to 5'-direction to yield nucleoside 5'-phosphates.</text>
        <dbReference type="EC" id="3.1.11.6"/>
    </reaction>
</comment>
<sequence>MAKAEEKKFEDNLAELEEIVRKLENGDVALEDAISEFQKGMILSESLKKTLADAENTLVKIVQKDGSLEVFDGE</sequence>
<dbReference type="GO" id="GO:0009318">
    <property type="term" value="C:exodeoxyribonuclease VII complex"/>
    <property type="evidence" value="ECO:0007669"/>
    <property type="project" value="UniProtKB-UniRule"/>
</dbReference>